<dbReference type="AlphaFoldDB" id="A0A3N0Y0Q8"/>
<proteinExistence type="predicted"/>
<evidence type="ECO:0000259" key="1">
    <source>
        <dbReference type="PROSITE" id="PS51745"/>
    </source>
</evidence>
<dbReference type="PROSITE" id="PS51745">
    <property type="entry name" value="PB1"/>
    <property type="match status" value="1"/>
</dbReference>
<dbReference type="OrthoDB" id="441278at2759"/>
<dbReference type="SUPFAM" id="SSF54277">
    <property type="entry name" value="CAD &amp; PB1 domains"/>
    <property type="match status" value="1"/>
</dbReference>
<sequence>MPITVKAHLVGNDNSNEEIRCFDVDQRDLSSFKFLKRKVFKVVLCLGNAPFQMYYKDEDGDLIAFSSDEELSIGLAHVKDNIFRLFIKRK</sequence>
<gene>
    <name evidence="2" type="ORF">DPX16_3825</name>
</gene>
<name>A0A3N0Y0Q8_ANAGA</name>
<organism evidence="2 3">
    <name type="scientific">Anabarilius grahami</name>
    <name type="common">Kanglang fish</name>
    <name type="synonym">Barilius grahami</name>
    <dbReference type="NCBI Taxonomy" id="495550"/>
    <lineage>
        <taxon>Eukaryota</taxon>
        <taxon>Metazoa</taxon>
        <taxon>Chordata</taxon>
        <taxon>Craniata</taxon>
        <taxon>Vertebrata</taxon>
        <taxon>Euteleostomi</taxon>
        <taxon>Actinopterygii</taxon>
        <taxon>Neopterygii</taxon>
        <taxon>Teleostei</taxon>
        <taxon>Ostariophysi</taxon>
        <taxon>Cypriniformes</taxon>
        <taxon>Xenocyprididae</taxon>
        <taxon>Xenocypridinae</taxon>
        <taxon>Xenocypridinae incertae sedis</taxon>
        <taxon>Anabarilius</taxon>
    </lineage>
</organism>
<feature type="domain" description="PB1" evidence="1">
    <location>
        <begin position="2"/>
        <end position="90"/>
    </location>
</feature>
<dbReference type="Proteomes" id="UP000281406">
    <property type="component" value="Unassembled WGS sequence"/>
</dbReference>
<comment type="caution">
    <text evidence="2">The sequence shown here is derived from an EMBL/GenBank/DDBJ whole genome shotgun (WGS) entry which is preliminary data.</text>
</comment>
<protein>
    <submittedName>
        <fullName evidence="2">Sequestosome-1</fullName>
    </submittedName>
</protein>
<dbReference type="Pfam" id="PF00564">
    <property type="entry name" value="PB1"/>
    <property type="match status" value="1"/>
</dbReference>
<dbReference type="Gene3D" id="3.10.20.90">
    <property type="entry name" value="Phosphatidylinositol 3-kinase Catalytic Subunit, Chain A, domain 1"/>
    <property type="match status" value="1"/>
</dbReference>
<evidence type="ECO:0000313" key="3">
    <source>
        <dbReference type="Proteomes" id="UP000281406"/>
    </source>
</evidence>
<dbReference type="FunFam" id="3.10.20.90:FF:000320">
    <property type="entry name" value="Predicted protein"/>
    <property type="match status" value="1"/>
</dbReference>
<evidence type="ECO:0000313" key="2">
    <source>
        <dbReference type="EMBL" id="ROK80945.1"/>
    </source>
</evidence>
<reference evidence="2 3" key="1">
    <citation type="submission" date="2018-10" db="EMBL/GenBank/DDBJ databases">
        <title>Genome assembly for a Yunnan-Guizhou Plateau 3E fish, Anabarilius grahami (Regan), and its evolutionary and genetic applications.</title>
        <authorList>
            <person name="Jiang W."/>
        </authorList>
    </citation>
    <scope>NUCLEOTIDE SEQUENCE [LARGE SCALE GENOMIC DNA]</scope>
    <source>
        <strain evidence="2">AG-KIZ</strain>
        <tissue evidence="2">Muscle</tissue>
    </source>
</reference>
<keyword evidence="3" id="KW-1185">Reference proteome</keyword>
<dbReference type="SMART" id="SM00666">
    <property type="entry name" value="PB1"/>
    <property type="match status" value="1"/>
</dbReference>
<dbReference type="EMBL" id="RJVU01055479">
    <property type="protein sequence ID" value="ROK80945.1"/>
    <property type="molecule type" value="Genomic_DNA"/>
</dbReference>
<accession>A0A3N0Y0Q8</accession>
<dbReference type="InterPro" id="IPR000270">
    <property type="entry name" value="PB1_dom"/>
</dbReference>
<dbReference type="InterPro" id="IPR053793">
    <property type="entry name" value="PB1-like"/>
</dbReference>